<evidence type="ECO:0000313" key="2">
    <source>
        <dbReference type="Proteomes" id="UP000004471"/>
    </source>
</evidence>
<dbReference type="HOGENOM" id="CLU_3375455_0_0_6"/>
<organism evidence="1 2">
    <name type="scientific">Pseudomonas syringae pv. japonica str. M301072</name>
    <dbReference type="NCBI Taxonomy" id="629262"/>
    <lineage>
        <taxon>Bacteria</taxon>
        <taxon>Pseudomonadati</taxon>
        <taxon>Pseudomonadota</taxon>
        <taxon>Gammaproteobacteria</taxon>
        <taxon>Pseudomonadales</taxon>
        <taxon>Pseudomonadaceae</taxon>
        <taxon>Pseudomonas</taxon>
        <taxon>Pseudomonas syringae</taxon>
    </lineage>
</organism>
<sequence length="34" mass="3726">MRGIYRKLSVDQLVEHAGKIPATDAGYGPANLRK</sequence>
<dbReference type="EMBL" id="AEAH01001382">
    <property type="protein sequence ID" value="EGH32978.1"/>
    <property type="molecule type" value="Genomic_DNA"/>
</dbReference>
<proteinExistence type="predicted"/>
<protein>
    <submittedName>
        <fullName evidence="1">Uncharacterized protein</fullName>
    </submittedName>
</protein>
<evidence type="ECO:0000313" key="1">
    <source>
        <dbReference type="EMBL" id="EGH32978.1"/>
    </source>
</evidence>
<reference evidence="1 2" key="1">
    <citation type="journal article" date="2011" name="PLoS Pathog.">
        <title>Dynamic evolution of pathogenicity revealed by sequencing and comparative genomics of 19 Pseudomonas syringae isolates.</title>
        <authorList>
            <person name="Baltrus D.A."/>
            <person name="Nishimura M.T."/>
            <person name="Romanchuk A."/>
            <person name="Chang J.H."/>
            <person name="Mukhtar M.S."/>
            <person name="Cherkis K."/>
            <person name="Roach J."/>
            <person name="Grant S.R."/>
            <person name="Jones C.D."/>
            <person name="Dangl J.L."/>
        </authorList>
    </citation>
    <scope>NUCLEOTIDE SEQUENCE [LARGE SCALE GENOMIC DNA]</scope>
    <source>
        <strain evidence="2">M301072PT</strain>
    </source>
</reference>
<dbReference type="Proteomes" id="UP000004471">
    <property type="component" value="Unassembled WGS sequence"/>
</dbReference>
<gene>
    <name evidence="1" type="ORF">PSYJA_30103</name>
</gene>
<dbReference type="AlphaFoldDB" id="F3FRY6"/>
<comment type="caution">
    <text evidence="1">The sequence shown here is derived from an EMBL/GenBank/DDBJ whole genome shotgun (WGS) entry which is preliminary data.</text>
</comment>
<accession>F3FRY6</accession>
<name>F3FRY6_PSESX</name>